<dbReference type="EMBL" id="FNOM01000024">
    <property type="protein sequence ID" value="SDX80176.1"/>
    <property type="molecule type" value="Genomic_DNA"/>
</dbReference>
<evidence type="ECO:0000313" key="1">
    <source>
        <dbReference type="EMBL" id="SDX80176.1"/>
    </source>
</evidence>
<proteinExistence type="predicted"/>
<gene>
    <name evidence="1" type="ORF">SAMN04488238_1244</name>
</gene>
<dbReference type="AlphaFoldDB" id="A0A1H3EN35"/>
<evidence type="ECO:0000313" key="2">
    <source>
        <dbReference type="Proteomes" id="UP000198539"/>
    </source>
</evidence>
<sequence length="169" mass="19045">MNNAESNMPGTIHTPDVIEIRILISAMADNRAMIAETKTGPRLNTLQQDLTAARQRLAVLFGKRHGWRLSKSDFSPAVLARGGLLNGRGYHVDPWPRDLVDHAYFYRKDRKAAAVTAHLYGIFDYAKRRDTEATAALHGLRVIWPDDFPSWWLPGRTTLVVYTPLTGYA</sequence>
<accession>A0A1H3EN35</accession>
<dbReference type="Proteomes" id="UP000198539">
    <property type="component" value="Unassembled WGS sequence"/>
</dbReference>
<reference evidence="1 2" key="1">
    <citation type="submission" date="2016-10" db="EMBL/GenBank/DDBJ databases">
        <authorList>
            <person name="de Groot N.N."/>
        </authorList>
    </citation>
    <scope>NUCLEOTIDE SEQUENCE [LARGE SCALE GENOMIC DNA]</scope>
    <source>
        <strain evidence="1 2">CGMCC 1.8894</strain>
    </source>
</reference>
<protein>
    <submittedName>
        <fullName evidence="1">Uncharacterized protein</fullName>
    </submittedName>
</protein>
<name>A0A1H3EN35_9RHOB</name>
<dbReference type="STRING" id="564137.SAMN04488238_1244"/>
<organism evidence="1 2">
    <name type="scientific">Roseicitreum antarcticum</name>
    <dbReference type="NCBI Taxonomy" id="564137"/>
    <lineage>
        <taxon>Bacteria</taxon>
        <taxon>Pseudomonadati</taxon>
        <taxon>Pseudomonadota</taxon>
        <taxon>Alphaproteobacteria</taxon>
        <taxon>Rhodobacterales</taxon>
        <taxon>Paracoccaceae</taxon>
        <taxon>Roseicitreum</taxon>
    </lineage>
</organism>
<dbReference type="OrthoDB" id="7843664at2"/>
<dbReference type="RefSeq" id="WP_092892435.1">
    <property type="nucleotide sequence ID" value="NZ_CP061498.1"/>
</dbReference>
<keyword evidence="2" id="KW-1185">Reference proteome</keyword>